<name>A0AAD4BCM9_BOLED</name>
<dbReference type="EMBL" id="WHUW01000001">
    <property type="protein sequence ID" value="KAF8452447.1"/>
    <property type="molecule type" value="Genomic_DNA"/>
</dbReference>
<dbReference type="AlphaFoldDB" id="A0AAD4BCM9"/>
<comment type="caution">
    <text evidence="1">The sequence shown here is derived from an EMBL/GenBank/DDBJ whole genome shotgun (WGS) entry which is preliminary data.</text>
</comment>
<reference evidence="1" key="1">
    <citation type="submission" date="2019-10" db="EMBL/GenBank/DDBJ databases">
        <authorList>
            <consortium name="DOE Joint Genome Institute"/>
            <person name="Kuo A."/>
            <person name="Miyauchi S."/>
            <person name="Kiss E."/>
            <person name="Drula E."/>
            <person name="Kohler A."/>
            <person name="Sanchez-Garcia M."/>
            <person name="Andreopoulos B."/>
            <person name="Barry K.W."/>
            <person name="Bonito G."/>
            <person name="Buee M."/>
            <person name="Carver A."/>
            <person name="Chen C."/>
            <person name="Cichocki N."/>
            <person name="Clum A."/>
            <person name="Culley D."/>
            <person name="Crous P.W."/>
            <person name="Fauchery L."/>
            <person name="Girlanda M."/>
            <person name="Hayes R."/>
            <person name="Keri Z."/>
            <person name="LaButti K."/>
            <person name="Lipzen A."/>
            <person name="Lombard V."/>
            <person name="Magnuson J."/>
            <person name="Maillard F."/>
            <person name="Morin E."/>
            <person name="Murat C."/>
            <person name="Nolan M."/>
            <person name="Ohm R."/>
            <person name="Pangilinan J."/>
            <person name="Pereira M."/>
            <person name="Perotto S."/>
            <person name="Peter M."/>
            <person name="Riley R."/>
            <person name="Sitrit Y."/>
            <person name="Stielow B."/>
            <person name="Szollosi G."/>
            <person name="Zifcakova L."/>
            <person name="Stursova M."/>
            <person name="Spatafora J.W."/>
            <person name="Tedersoo L."/>
            <person name="Vaario L.-M."/>
            <person name="Yamada A."/>
            <person name="Yan M."/>
            <person name="Wang P."/>
            <person name="Xu J."/>
            <person name="Bruns T."/>
            <person name="Baldrian P."/>
            <person name="Vilgalys R."/>
            <person name="Henrissat B."/>
            <person name="Grigoriev I.V."/>
            <person name="Hibbett D."/>
            <person name="Nagy L.G."/>
            <person name="Martin F.M."/>
        </authorList>
    </citation>
    <scope>NUCLEOTIDE SEQUENCE</scope>
    <source>
        <strain evidence="1">BED1</strain>
    </source>
</reference>
<dbReference type="Proteomes" id="UP001194468">
    <property type="component" value="Unassembled WGS sequence"/>
</dbReference>
<evidence type="ECO:0000313" key="1">
    <source>
        <dbReference type="EMBL" id="KAF8418782.1"/>
    </source>
</evidence>
<proteinExistence type="predicted"/>
<evidence type="ECO:0000313" key="3">
    <source>
        <dbReference type="Proteomes" id="UP001194468"/>
    </source>
</evidence>
<keyword evidence="3" id="KW-1185">Reference proteome</keyword>
<dbReference type="EMBL" id="WHUW01000188">
    <property type="protein sequence ID" value="KAF8418782.1"/>
    <property type="molecule type" value="Genomic_DNA"/>
</dbReference>
<gene>
    <name evidence="2" type="ORF">L210DRAFT_152386</name>
    <name evidence="1" type="ORF">L210DRAFT_2350681</name>
</gene>
<accession>A0AAD4BCM9</accession>
<protein>
    <submittedName>
        <fullName evidence="1">Uncharacterized protein</fullName>
    </submittedName>
</protein>
<reference evidence="1" key="2">
    <citation type="journal article" date="2020" name="Nat. Commun.">
        <title>Large-scale genome sequencing of mycorrhizal fungi provides insights into the early evolution of symbiotic traits.</title>
        <authorList>
            <person name="Miyauchi S."/>
            <person name="Kiss E."/>
            <person name="Kuo A."/>
            <person name="Drula E."/>
            <person name="Kohler A."/>
            <person name="Sanchez-Garcia M."/>
            <person name="Morin E."/>
            <person name="Andreopoulos B."/>
            <person name="Barry K.W."/>
            <person name="Bonito G."/>
            <person name="Buee M."/>
            <person name="Carver A."/>
            <person name="Chen C."/>
            <person name="Cichocki N."/>
            <person name="Clum A."/>
            <person name="Culley D."/>
            <person name="Crous P.W."/>
            <person name="Fauchery L."/>
            <person name="Girlanda M."/>
            <person name="Hayes R.D."/>
            <person name="Keri Z."/>
            <person name="LaButti K."/>
            <person name="Lipzen A."/>
            <person name="Lombard V."/>
            <person name="Magnuson J."/>
            <person name="Maillard F."/>
            <person name="Murat C."/>
            <person name="Nolan M."/>
            <person name="Ohm R.A."/>
            <person name="Pangilinan J."/>
            <person name="Pereira M.F."/>
            <person name="Perotto S."/>
            <person name="Peter M."/>
            <person name="Pfister S."/>
            <person name="Riley R."/>
            <person name="Sitrit Y."/>
            <person name="Stielow J.B."/>
            <person name="Szollosi G."/>
            <person name="Zifcakova L."/>
            <person name="Stursova M."/>
            <person name="Spatafora J.W."/>
            <person name="Tedersoo L."/>
            <person name="Vaario L.M."/>
            <person name="Yamada A."/>
            <person name="Yan M."/>
            <person name="Wang P."/>
            <person name="Xu J."/>
            <person name="Bruns T."/>
            <person name="Baldrian P."/>
            <person name="Vilgalys R."/>
            <person name="Dunand C."/>
            <person name="Henrissat B."/>
            <person name="Grigoriev I.V."/>
            <person name="Hibbett D."/>
            <person name="Nagy L.G."/>
            <person name="Martin F.M."/>
        </authorList>
    </citation>
    <scope>NUCLEOTIDE SEQUENCE</scope>
    <source>
        <strain evidence="1">BED1</strain>
    </source>
</reference>
<sequence>MSNPPIQPSTPAWLSAAVVSLQAKYPDDKFEAILRKFSPEAMPEWRINCLDCPGKLYNLGPGNSLSNYEVHLKNRQHRLRVSSRIKV</sequence>
<evidence type="ECO:0000313" key="2">
    <source>
        <dbReference type="EMBL" id="KAF8452447.1"/>
    </source>
</evidence>
<organism evidence="1 3">
    <name type="scientific">Boletus edulis BED1</name>
    <dbReference type="NCBI Taxonomy" id="1328754"/>
    <lineage>
        <taxon>Eukaryota</taxon>
        <taxon>Fungi</taxon>
        <taxon>Dikarya</taxon>
        <taxon>Basidiomycota</taxon>
        <taxon>Agaricomycotina</taxon>
        <taxon>Agaricomycetes</taxon>
        <taxon>Agaricomycetidae</taxon>
        <taxon>Boletales</taxon>
        <taxon>Boletineae</taxon>
        <taxon>Boletaceae</taxon>
        <taxon>Boletoideae</taxon>
        <taxon>Boletus</taxon>
    </lineage>
</organism>